<feature type="signal peptide" evidence="1">
    <location>
        <begin position="1"/>
        <end position="23"/>
    </location>
</feature>
<accession>A0A161LUX7</accession>
<dbReference type="EMBL" id="BDCR01000003">
    <property type="protein sequence ID" value="GAT62909.1"/>
    <property type="molecule type" value="Genomic_DNA"/>
</dbReference>
<sequence>MKTNYFATGFLLLILLSITSVSAQNNQKWQQWQWLLGEWKGEGSGQPGEGAGGFSFESELNANILIRKSYAAFPATANKPAFRHDDIMTIYNDAEGQPLKAIYFDNEGHTIHYSVTVGEKKIVFISEKMPNMPVFRLTYTQMDDKTVNVSFEFSKDGEHFTPYLEGKSIKIK</sequence>
<organism evidence="2 3">
    <name type="scientific">Paludibacter jiangxiensis</name>
    <dbReference type="NCBI Taxonomy" id="681398"/>
    <lineage>
        <taxon>Bacteria</taxon>
        <taxon>Pseudomonadati</taxon>
        <taxon>Bacteroidota</taxon>
        <taxon>Bacteroidia</taxon>
        <taxon>Bacteroidales</taxon>
        <taxon>Paludibacteraceae</taxon>
        <taxon>Paludibacter</taxon>
    </lineage>
</organism>
<reference evidence="3" key="2">
    <citation type="journal article" date="2017" name="Genome Announc.">
        <title>Draft genome sequence of Paludibacter jiangxiensis NM7(T), a propionate-producing fermentative bacterium.</title>
        <authorList>
            <person name="Qiu Y.-L."/>
            <person name="Tourlousse D.M."/>
            <person name="Matsuura N."/>
            <person name="Ohashi A."/>
            <person name="Sekiguchi Y."/>
        </authorList>
    </citation>
    <scope>NUCLEOTIDE SEQUENCE [LARGE SCALE GENOMIC DNA]</scope>
    <source>
        <strain evidence="3">NM7</strain>
    </source>
</reference>
<gene>
    <name evidence="2" type="ORF">PJIAN_3220</name>
</gene>
<protein>
    <recommendedName>
        <fullName evidence="4">DUF1794 domain-containing protein</fullName>
    </recommendedName>
</protein>
<evidence type="ECO:0000256" key="1">
    <source>
        <dbReference type="SAM" id="SignalP"/>
    </source>
</evidence>
<dbReference type="STRING" id="681398.PJIAN_3220"/>
<dbReference type="OrthoDB" id="677444at2"/>
<name>A0A161LUX7_9BACT</name>
<evidence type="ECO:0000313" key="2">
    <source>
        <dbReference type="EMBL" id="GAT62909.1"/>
    </source>
</evidence>
<dbReference type="RefSeq" id="WP_068703637.1">
    <property type="nucleotide sequence ID" value="NZ_BDCR01000003.1"/>
</dbReference>
<feature type="chain" id="PRO_5007824047" description="DUF1794 domain-containing protein" evidence="1">
    <location>
        <begin position="24"/>
        <end position="172"/>
    </location>
</feature>
<dbReference type="AlphaFoldDB" id="A0A161LUX7"/>
<proteinExistence type="predicted"/>
<keyword evidence="1" id="KW-0732">Signal</keyword>
<keyword evidence="3" id="KW-1185">Reference proteome</keyword>
<dbReference type="Proteomes" id="UP000076586">
    <property type="component" value="Unassembled WGS sequence"/>
</dbReference>
<evidence type="ECO:0000313" key="3">
    <source>
        <dbReference type="Proteomes" id="UP000076586"/>
    </source>
</evidence>
<comment type="caution">
    <text evidence="2">The sequence shown here is derived from an EMBL/GenBank/DDBJ whole genome shotgun (WGS) entry which is preliminary data.</text>
</comment>
<reference evidence="3" key="1">
    <citation type="submission" date="2016-04" db="EMBL/GenBank/DDBJ databases">
        <title>Draft genome sequence of Paludibacter jiangxiensis strain NM7.</title>
        <authorList>
            <person name="Qiu Y."/>
            <person name="Matsuura N."/>
            <person name="Ohashi A."/>
            <person name="Tourlousse M.D."/>
            <person name="Sekiguchi Y."/>
        </authorList>
    </citation>
    <scope>NUCLEOTIDE SEQUENCE [LARGE SCALE GENOMIC DNA]</scope>
    <source>
        <strain evidence="3">NM7</strain>
    </source>
</reference>
<evidence type="ECO:0008006" key="4">
    <source>
        <dbReference type="Google" id="ProtNLM"/>
    </source>
</evidence>